<dbReference type="InterPro" id="IPR000014">
    <property type="entry name" value="PAS"/>
</dbReference>
<dbReference type="InterPro" id="IPR035965">
    <property type="entry name" value="PAS-like_dom_sf"/>
</dbReference>
<dbReference type="SMART" id="SM00086">
    <property type="entry name" value="PAC"/>
    <property type="match status" value="3"/>
</dbReference>
<dbReference type="NCBIfam" id="TIGR00229">
    <property type="entry name" value="sensory_box"/>
    <property type="match status" value="3"/>
</dbReference>
<evidence type="ECO:0000256" key="4">
    <source>
        <dbReference type="ARBA" id="ARBA00022679"/>
    </source>
</evidence>
<dbReference type="Gene3D" id="3.30.450.20">
    <property type="entry name" value="PAS domain"/>
    <property type="match status" value="3"/>
</dbReference>
<dbReference type="EMBL" id="CP001699">
    <property type="protein sequence ID" value="ACU62275.1"/>
    <property type="molecule type" value="Genomic_DNA"/>
</dbReference>
<evidence type="ECO:0000313" key="8">
    <source>
        <dbReference type="EMBL" id="ACU62275.1"/>
    </source>
</evidence>
<dbReference type="SUPFAM" id="SSF47384">
    <property type="entry name" value="Homodimeric domain of signal transducing histidine kinase"/>
    <property type="match status" value="1"/>
</dbReference>
<dbReference type="Pfam" id="PF08447">
    <property type="entry name" value="PAS_3"/>
    <property type="match status" value="1"/>
</dbReference>
<dbReference type="InterPro" id="IPR000700">
    <property type="entry name" value="PAS-assoc_C"/>
</dbReference>
<evidence type="ECO:0000256" key="2">
    <source>
        <dbReference type="ARBA" id="ARBA00012438"/>
    </source>
</evidence>
<keyword evidence="4" id="KW-0808">Transferase</keyword>
<dbReference type="PANTHER" id="PTHR43304">
    <property type="entry name" value="PHYTOCHROME-LIKE PROTEIN CPH1"/>
    <property type="match status" value="1"/>
</dbReference>
<accession>A0A979G7M7</accession>
<dbReference type="SUPFAM" id="SSF55785">
    <property type="entry name" value="PYP-like sensor domain (PAS domain)"/>
    <property type="match status" value="3"/>
</dbReference>
<dbReference type="EC" id="2.7.13.3" evidence="2"/>
<dbReference type="PANTHER" id="PTHR43304:SF1">
    <property type="entry name" value="PAC DOMAIN-CONTAINING PROTEIN"/>
    <property type="match status" value="1"/>
</dbReference>
<dbReference type="InterPro" id="IPR036097">
    <property type="entry name" value="HisK_dim/P_sf"/>
</dbReference>
<evidence type="ECO:0000259" key="7">
    <source>
        <dbReference type="PROSITE" id="PS50113"/>
    </source>
</evidence>
<keyword evidence="3" id="KW-0597">Phosphoprotein</keyword>
<dbReference type="CDD" id="cd00130">
    <property type="entry name" value="PAS"/>
    <property type="match status" value="3"/>
</dbReference>
<dbReference type="Proteomes" id="UP000002215">
    <property type="component" value="Chromosome"/>
</dbReference>
<dbReference type="PROSITE" id="PS50112">
    <property type="entry name" value="PAS"/>
    <property type="match status" value="1"/>
</dbReference>
<protein>
    <recommendedName>
        <fullName evidence="2">histidine kinase</fullName>
        <ecNumber evidence="2">2.7.13.3</ecNumber>
    </recommendedName>
</protein>
<dbReference type="KEGG" id="cpi:Cpin_4841"/>
<dbReference type="InterPro" id="IPR001610">
    <property type="entry name" value="PAC"/>
</dbReference>
<dbReference type="GO" id="GO:0000155">
    <property type="term" value="F:phosphorelay sensor kinase activity"/>
    <property type="evidence" value="ECO:0007669"/>
    <property type="project" value="InterPro"/>
</dbReference>
<dbReference type="InterPro" id="IPR013655">
    <property type="entry name" value="PAS_fold_3"/>
</dbReference>
<evidence type="ECO:0000259" key="6">
    <source>
        <dbReference type="PROSITE" id="PS50112"/>
    </source>
</evidence>
<feature type="domain" description="PAC" evidence="7">
    <location>
        <begin position="211"/>
        <end position="263"/>
    </location>
</feature>
<dbReference type="SMART" id="SM00091">
    <property type="entry name" value="PAS"/>
    <property type="match status" value="3"/>
</dbReference>
<sequence>MMSSEEMRSSFDLYNYSPVPMWLYDINSLQILAVNDAACREYGYSREKFLTLKVDVLWHALYSSAMMDLINSAARQRLPYMGTVKFITRKGDMVIVDLQATPMTAWHEDARIVSAINVTEREKAKETERQLRLSNERFNYVSRASNEAIYDWDLAADNIYWADGFCRVFGYPLDGKPYPLKSWSRMVHPDDLLKTRESLRCALQDMHTIYWHSQYRFRHSMGTYLFVEETGYIIRNKEGRAVRMIGTLRDITTQRETAAALEASEKRYSDLFHLSPLPMWVYDTETYQFLDVNKAAVTLYGYSREEFLSMTLRDIRKPENRHEVDEIIKDRIKPGEYHSAIVKHVKKSGDEVIANVSGNSIAYCDKEARVVVAFDITEKRKYISAIEEQNARLEEITWTQAHLVRAPLARIMGIVQLLGDAGVDVATKETLLSYLQVSATELDDIIRKIIRKSQEVTEKHDYLSPGLTGC</sequence>
<dbReference type="Pfam" id="PF13426">
    <property type="entry name" value="PAS_9"/>
    <property type="match status" value="2"/>
</dbReference>
<proteinExistence type="predicted"/>
<name>A0A979G7M7_CHIPD</name>
<keyword evidence="5" id="KW-0418">Kinase</keyword>
<dbReference type="AlphaFoldDB" id="A0A979G7M7"/>
<dbReference type="OrthoDB" id="9124519at2"/>
<dbReference type="InterPro" id="IPR052162">
    <property type="entry name" value="Sensor_kinase/Photoreceptor"/>
</dbReference>
<evidence type="ECO:0000256" key="3">
    <source>
        <dbReference type="ARBA" id="ARBA00022553"/>
    </source>
</evidence>
<reference evidence="9" key="1">
    <citation type="submission" date="2009-08" db="EMBL/GenBank/DDBJ databases">
        <title>The complete genome of Chitinophaga pinensis DSM 2588.</title>
        <authorList>
            <consortium name="US DOE Joint Genome Institute (JGI-PGF)"/>
            <person name="Lucas S."/>
            <person name="Copeland A."/>
            <person name="Lapidus A."/>
            <person name="Glavina del Rio T."/>
            <person name="Dalin E."/>
            <person name="Tice H."/>
            <person name="Bruce D."/>
            <person name="Goodwin L."/>
            <person name="Pitluck S."/>
            <person name="Kyrpides N."/>
            <person name="Mavromatis K."/>
            <person name="Ivanova N."/>
            <person name="Mikhailova N."/>
            <person name="Sims D."/>
            <person name="Meinche L."/>
            <person name="Brettin T."/>
            <person name="Detter J.C."/>
            <person name="Han C."/>
            <person name="Larimer F."/>
            <person name="Land M."/>
            <person name="Hauser L."/>
            <person name="Markowitz V."/>
            <person name="Cheng J.-F."/>
            <person name="Hugenholtz P."/>
            <person name="Woyke T."/>
            <person name="Wu D."/>
            <person name="Spring S."/>
            <person name="Klenk H.-P."/>
            <person name="Eisen J.A."/>
        </authorList>
    </citation>
    <scope>NUCLEOTIDE SEQUENCE [LARGE SCALE GENOMIC DNA]</scope>
    <source>
        <strain evidence="9">ATCC 43595 / DSM 2588 / LMG 13176 / NBRC 15968 / NCIMB 11800 / UQM 2034</strain>
    </source>
</reference>
<evidence type="ECO:0000256" key="5">
    <source>
        <dbReference type="ARBA" id="ARBA00022777"/>
    </source>
</evidence>
<feature type="domain" description="PAS" evidence="6">
    <location>
        <begin position="264"/>
        <end position="335"/>
    </location>
</feature>
<organism evidence="8 9">
    <name type="scientific">Chitinophaga pinensis (strain ATCC 43595 / DSM 2588 / LMG 13176 / NBRC 15968 / NCIMB 11800 / UQM 2034)</name>
    <dbReference type="NCBI Taxonomy" id="485918"/>
    <lineage>
        <taxon>Bacteria</taxon>
        <taxon>Pseudomonadati</taxon>
        <taxon>Bacteroidota</taxon>
        <taxon>Chitinophagia</taxon>
        <taxon>Chitinophagales</taxon>
        <taxon>Chitinophagaceae</taxon>
        <taxon>Chitinophaga</taxon>
    </lineage>
</organism>
<dbReference type="PROSITE" id="PS50113">
    <property type="entry name" value="PAC"/>
    <property type="match status" value="1"/>
</dbReference>
<comment type="catalytic activity">
    <reaction evidence="1">
        <text>ATP + protein L-histidine = ADP + protein N-phospho-L-histidine.</text>
        <dbReference type="EC" id="2.7.13.3"/>
    </reaction>
</comment>
<evidence type="ECO:0000256" key="1">
    <source>
        <dbReference type="ARBA" id="ARBA00000085"/>
    </source>
</evidence>
<gene>
    <name evidence="8" type="ordered locus">Cpin_4841</name>
</gene>
<evidence type="ECO:0000313" key="9">
    <source>
        <dbReference type="Proteomes" id="UP000002215"/>
    </source>
</evidence>
<dbReference type="RefSeq" id="WP_012792443.1">
    <property type="nucleotide sequence ID" value="NC_013132.1"/>
</dbReference>
<reference evidence="8 9" key="2">
    <citation type="journal article" date="2010" name="Stand. Genomic Sci.">
        <title>Complete genome sequence of Chitinophaga pinensis type strain (UQM 2034).</title>
        <authorList>
            <person name="Glavina Del Rio T."/>
            <person name="Abt B."/>
            <person name="Spring S."/>
            <person name="Lapidus A."/>
            <person name="Nolan M."/>
            <person name="Tice H."/>
            <person name="Copeland A."/>
            <person name="Cheng J.F."/>
            <person name="Chen F."/>
            <person name="Bruce D."/>
            <person name="Goodwin L."/>
            <person name="Pitluck S."/>
            <person name="Ivanova N."/>
            <person name="Mavromatis K."/>
            <person name="Mikhailova N."/>
            <person name="Pati A."/>
            <person name="Chen A."/>
            <person name="Palaniappan K."/>
            <person name="Land M."/>
            <person name="Hauser L."/>
            <person name="Chang Y.J."/>
            <person name="Jeffries C.D."/>
            <person name="Chain P."/>
            <person name="Saunders E."/>
            <person name="Detter J.C."/>
            <person name="Brettin T."/>
            <person name="Rohde M."/>
            <person name="Goker M."/>
            <person name="Bristow J."/>
            <person name="Eisen J.A."/>
            <person name="Markowitz V."/>
            <person name="Hugenholtz P."/>
            <person name="Kyrpides N.C."/>
            <person name="Klenk H.P."/>
            <person name="Lucas S."/>
        </authorList>
    </citation>
    <scope>NUCLEOTIDE SEQUENCE [LARGE SCALE GENOMIC DNA]</scope>
    <source>
        <strain evidence="9">ATCC 43595 / DSM 2588 / LMG 13176 / NBRC 15968 / NCIMB 11800 / UQM 2034</strain>
    </source>
</reference>